<comment type="caution">
    <text evidence="2">The sequence shown here is derived from an EMBL/GenBank/DDBJ whole genome shotgun (WGS) entry which is preliminary data.</text>
</comment>
<feature type="chain" id="PRO_5024315648" evidence="1">
    <location>
        <begin position="22"/>
        <end position="653"/>
    </location>
</feature>
<reference evidence="2 3" key="1">
    <citation type="journal article" date="2019" name="Appl. Environ. Microbiol.">
        <title>Environmental Evidence and Genomic Insight of Iron-oxidizing Bacteria Preference Towards More Corrosion Resistant Stainless Steel at Higher Salinities.</title>
        <authorList>
            <person name="Garrison C.E."/>
            <person name="Price K.A."/>
            <person name="Field E.K."/>
        </authorList>
    </citation>
    <scope>NUCLEOTIDE SEQUENCE [LARGE SCALE GENOMIC DNA]</scope>
    <source>
        <strain evidence="2 3">P3</strain>
    </source>
</reference>
<protein>
    <submittedName>
        <fullName evidence="2">Tetratricopeptide repeat protein</fullName>
    </submittedName>
</protein>
<dbReference type="SUPFAM" id="SSF48452">
    <property type="entry name" value="TPR-like"/>
    <property type="match status" value="1"/>
</dbReference>
<dbReference type="AlphaFoldDB" id="A0A5R9GSR7"/>
<dbReference type="RefSeq" id="WP_138237776.1">
    <property type="nucleotide sequence ID" value="NZ_VBRY01000001.1"/>
</dbReference>
<keyword evidence="3" id="KW-1185">Reference proteome</keyword>
<dbReference type="InterPro" id="IPR011990">
    <property type="entry name" value="TPR-like_helical_dom_sf"/>
</dbReference>
<dbReference type="EMBL" id="VBRY01000001">
    <property type="protein sequence ID" value="TLS68960.1"/>
    <property type="molecule type" value="Genomic_DNA"/>
</dbReference>
<feature type="signal peptide" evidence="1">
    <location>
        <begin position="1"/>
        <end position="21"/>
    </location>
</feature>
<gene>
    <name evidence="2" type="ORF">FEF65_00190</name>
</gene>
<organism evidence="2 3">
    <name type="scientific">Mariprofundus erugo</name>
    <dbReference type="NCBI Taxonomy" id="2528639"/>
    <lineage>
        <taxon>Bacteria</taxon>
        <taxon>Pseudomonadati</taxon>
        <taxon>Pseudomonadota</taxon>
        <taxon>Candidatius Mariprofundia</taxon>
        <taxon>Mariprofundales</taxon>
        <taxon>Mariprofundaceae</taxon>
        <taxon>Mariprofundus</taxon>
    </lineage>
</organism>
<dbReference type="Proteomes" id="UP000306585">
    <property type="component" value="Unassembled WGS sequence"/>
</dbReference>
<dbReference type="Gene3D" id="1.25.40.10">
    <property type="entry name" value="Tetratricopeptide repeat domain"/>
    <property type="match status" value="1"/>
</dbReference>
<proteinExistence type="predicted"/>
<accession>A0A5R9GSR7</accession>
<keyword evidence="1" id="KW-0732">Signal</keyword>
<evidence type="ECO:0000256" key="1">
    <source>
        <dbReference type="SAM" id="SignalP"/>
    </source>
</evidence>
<evidence type="ECO:0000313" key="2">
    <source>
        <dbReference type="EMBL" id="TLS68960.1"/>
    </source>
</evidence>
<name>A0A5R9GSR7_9PROT</name>
<sequence>MRRLLLVTAILLPLLAQSALAAGDRVQAARIFFGNGNPEQAISSAEKLLKKPDLSRDERSDLLSLIADAEILRTTHQHFEDIKPATHAIEALLQEFPDHPHAAHYRWQRAWLWWQAGDEKQAMVAGREIIAMDQQPASLQRVWLMMARIHIKQRLFAYARSDLLQYGLQVNNKSREQAVGMAWMAVVDQGEARNAPALQTLNSIYSNWPDVITDEPKLFSTYIHLLYDQQDFAKTLKLADAFIRQYITNDLAGGVRLIRADILSSQEKTIPTALMEYGILADTQAETVIGLKAFMRKLMLENRNEHDRDKLVPVMIALKKVADSNQLSVLEDEAMLDLARLWRRIAPSGSTEAMHAPALEAYAHAATSTAATIARAAHHEGSEWMARKLETILKNEQWLAAVTIWRQYPQLQPEAGKEQELSLGIAHAMRMLMIFDTAEEMLQELYKLNITSIRGQRIMVELAKLWMDRQDNDGVEKIMRWLNRNPFSIYRPEMLLIVARIQLEQHHPDLARQTLAGISADDVALESRASFWQASAGVSEALGEWHRAARDWQEYSKSPAADTQQGIIRQADALRQATEFASARDLYLTIAEEHRDAAWQYHLAICQLRSGEVAQGTQRLQELIDNKDAGRFATLAKLALADQQAGKLLGEKP</sequence>
<evidence type="ECO:0000313" key="3">
    <source>
        <dbReference type="Proteomes" id="UP000306585"/>
    </source>
</evidence>